<dbReference type="InParanoid" id="A0A1E7FA38"/>
<evidence type="ECO:0000256" key="1">
    <source>
        <dbReference type="SAM" id="Coils"/>
    </source>
</evidence>
<evidence type="ECO:0000313" key="3">
    <source>
        <dbReference type="EMBL" id="OEU15031.1"/>
    </source>
</evidence>
<name>A0A1E7FA38_9STRA</name>
<feature type="compositionally biased region" description="Basic residues" evidence="2">
    <location>
        <begin position="537"/>
        <end position="553"/>
    </location>
</feature>
<gene>
    <name evidence="3" type="ORF">FRACYDRAFT_239712</name>
</gene>
<feature type="compositionally biased region" description="Low complexity" evidence="2">
    <location>
        <begin position="33"/>
        <end position="44"/>
    </location>
</feature>
<organism evidence="3 4">
    <name type="scientific">Fragilariopsis cylindrus CCMP1102</name>
    <dbReference type="NCBI Taxonomy" id="635003"/>
    <lineage>
        <taxon>Eukaryota</taxon>
        <taxon>Sar</taxon>
        <taxon>Stramenopiles</taxon>
        <taxon>Ochrophyta</taxon>
        <taxon>Bacillariophyta</taxon>
        <taxon>Bacillariophyceae</taxon>
        <taxon>Bacillariophycidae</taxon>
        <taxon>Bacillariales</taxon>
        <taxon>Bacillariaceae</taxon>
        <taxon>Fragilariopsis</taxon>
    </lineage>
</organism>
<feature type="compositionally biased region" description="Basic residues" evidence="2">
    <location>
        <begin position="512"/>
        <end position="524"/>
    </location>
</feature>
<sequence length="641" mass="73990">MGDRKRKKKERNSAPEILNIKTEKSGKKKRSSKTASQSSAATTATAAAAAAANQQIRPSLSTDVVDEVRLSFIIRKSKQLQERKKIIARVKERREAKRSLERSNHHEISVTKLPKSTRRNGNDALKMQKSIHQVIREAAHASLTDNNSSLHEISMGSGNLTDSQIQSLIEENKSLRIKLATRDAQTSLLDQHVNDLTGETKTLRKQLNRWQSKVGKVCKLQNKERTKFDRSTDLIAEARVGLTKALNDSSKLRAKIHDLDSNIDERNRRLDNLYDTIERQSDTIEEMNTKLRDSLTVFQLNENEKRKLEDEVAVLISSKDGGDIGATLRRLEQERQTWLWEREKKLEKARIELEDENEKMLGKEKSRHQQELGIMMEEANRKKAIDVNDQIMQGFINQQLDGMKEANQVLQEKLTSEREESTSEIKKQDDTIIELENQVRDLQKMVSNRDQSSKELIFRKAEVESVKVDLRDIRRQNKFLEKEMADLNKRREDFYIQAHGSQDYASSGNGARKTKKAKQVRRTSTKSLDQFLDFRKEKSKHKRKSEGKKKKEPKLKLDEKPPKKKKKKKKNTKRGKDKKKSKKRCKTKKSKIKTSPDVDDSSMIVFKKKHRRSKKHNNTASSDGEQGRSEPPTLILCTQLQ</sequence>
<dbReference type="OrthoDB" id="10626369at2759"/>
<feature type="region of interest" description="Disordered" evidence="2">
    <location>
        <begin position="1"/>
        <end position="44"/>
    </location>
</feature>
<feature type="compositionally biased region" description="Basic and acidic residues" evidence="2">
    <location>
        <begin position="94"/>
        <end position="109"/>
    </location>
</feature>
<protein>
    <submittedName>
        <fullName evidence="3">Uncharacterized protein</fullName>
    </submittedName>
</protein>
<evidence type="ECO:0000256" key="2">
    <source>
        <dbReference type="SAM" id="MobiDB-lite"/>
    </source>
</evidence>
<feature type="compositionally biased region" description="Basic residues" evidence="2">
    <location>
        <begin position="606"/>
        <end position="617"/>
    </location>
</feature>
<dbReference type="EMBL" id="KV784359">
    <property type="protein sequence ID" value="OEU15031.1"/>
    <property type="molecule type" value="Genomic_DNA"/>
</dbReference>
<keyword evidence="1" id="KW-0175">Coiled coil</keyword>
<dbReference type="Proteomes" id="UP000095751">
    <property type="component" value="Unassembled WGS sequence"/>
</dbReference>
<dbReference type="AlphaFoldDB" id="A0A1E7FA38"/>
<feature type="compositionally biased region" description="Basic residues" evidence="2">
    <location>
        <begin position="562"/>
        <end position="592"/>
    </location>
</feature>
<feature type="region of interest" description="Disordered" evidence="2">
    <location>
        <begin position="502"/>
        <end position="641"/>
    </location>
</feature>
<feature type="region of interest" description="Disordered" evidence="2">
    <location>
        <begin position="94"/>
        <end position="121"/>
    </location>
</feature>
<reference evidence="3 4" key="1">
    <citation type="submission" date="2016-09" db="EMBL/GenBank/DDBJ databases">
        <title>Extensive genetic diversity and differential bi-allelic expression allows diatom success in the polar Southern Ocean.</title>
        <authorList>
            <consortium name="DOE Joint Genome Institute"/>
            <person name="Mock T."/>
            <person name="Otillar R.P."/>
            <person name="Strauss J."/>
            <person name="Dupont C."/>
            <person name="Frickenhaus S."/>
            <person name="Maumus F."/>
            <person name="Mcmullan M."/>
            <person name="Sanges R."/>
            <person name="Schmutz J."/>
            <person name="Toseland A."/>
            <person name="Valas R."/>
            <person name="Veluchamy A."/>
            <person name="Ward B.J."/>
            <person name="Allen A."/>
            <person name="Barry K."/>
            <person name="Falciatore A."/>
            <person name="Ferrante M."/>
            <person name="Fortunato A.E."/>
            <person name="Gloeckner G."/>
            <person name="Gruber A."/>
            <person name="Hipkin R."/>
            <person name="Janech M."/>
            <person name="Kroth P."/>
            <person name="Leese F."/>
            <person name="Lindquist E."/>
            <person name="Lyon B.R."/>
            <person name="Martin J."/>
            <person name="Mayer C."/>
            <person name="Parker M."/>
            <person name="Quesneville H."/>
            <person name="Raymond J."/>
            <person name="Uhlig C."/>
            <person name="Valentin K.U."/>
            <person name="Worden A.Z."/>
            <person name="Armbrust E.V."/>
            <person name="Bowler C."/>
            <person name="Green B."/>
            <person name="Moulton V."/>
            <person name="Van Oosterhout C."/>
            <person name="Grigoriev I."/>
        </authorList>
    </citation>
    <scope>NUCLEOTIDE SEQUENCE [LARGE SCALE GENOMIC DNA]</scope>
    <source>
        <strain evidence="3 4">CCMP1102</strain>
    </source>
</reference>
<evidence type="ECO:0000313" key="4">
    <source>
        <dbReference type="Proteomes" id="UP000095751"/>
    </source>
</evidence>
<feature type="coiled-coil region" evidence="1">
    <location>
        <begin position="328"/>
        <end position="366"/>
    </location>
</feature>
<proteinExistence type="predicted"/>
<keyword evidence="4" id="KW-1185">Reference proteome</keyword>
<dbReference type="KEGG" id="fcy:FRACYDRAFT_239712"/>
<accession>A0A1E7FA38</accession>
<feature type="coiled-coil region" evidence="1">
    <location>
        <begin position="400"/>
        <end position="497"/>
    </location>
</feature>
<feature type="compositionally biased region" description="Basic residues" evidence="2">
    <location>
        <begin position="1"/>
        <end position="10"/>
    </location>
</feature>